<proteinExistence type="predicted"/>
<reference evidence="1 2" key="1">
    <citation type="submission" date="2019-04" db="EMBL/GenBank/DDBJ databases">
        <title>Lewinella litorea sp. nov., isolated from a marine sand.</title>
        <authorList>
            <person name="Yoon J.-H."/>
        </authorList>
    </citation>
    <scope>NUCLEOTIDE SEQUENCE [LARGE SCALE GENOMIC DNA]</scope>
    <source>
        <strain evidence="1 2">HSMS-39</strain>
    </source>
</reference>
<name>A0A4S4NC45_9BACT</name>
<sequence>MAVRLTESRLPANFTAADLGQAATATDGRCVLVSFIPSPLVVGRPNSYVLFVTDAALVAAAQTYEWTFREGDHPPVVQSSDEGETTYQPVHAGPLTLTVRVLGAGNAEQASVALAQASVAPNATLEQQIAAASQQPGPGLGNPGVARELINDHNAYYQAAATQFAAGDEQFGCFLFSTVYDGALRQPADRRRQHVQQLAASLNNSLGNFAELAAEATGTCGIRLFLLAMSLGAAPPVPWTEIPETPAARPPVEAQLRTRINALDPTVKVDLFNLLRFPKSNIFQCARLLVALRDRYFAGASFNDVISGMSGTRAVWITRHLREGPILRNP</sequence>
<evidence type="ECO:0000313" key="1">
    <source>
        <dbReference type="EMBL" id="THH35618.1"/>
    </source>
</evidence>
<comment type="caution">
    <text evidence="1">The sequence shown here is derived from an EMBL/GenBank/DDBJ whole genome shotgun (WGS) entry which is preliminary data.</text>
</comment>
<dbReference type="RefSeq" id="WP_136460416.1">
    <property type="nucleotide sequence ID" value="NZ_SRSF01000011.1"/>
</dbReference>
<evidence type="ECO:0000313" key="2">
    <source>
        <dbReference type="Proteomes" id="UP000308528"/>
    </source>
</evidence>
<dbReference type="Proteomes" id="UP000308528">
    <property type="component" value="Unassembled WGS sequence"/>
</dbReference>
<organism evidence="1 2">
    <name type="scientific">Neolewinella litorea</name>
    <dbReference type="NCBI Taxonomy" id="2562452"/>
    <lineage>
        <taxon>Bacteria</taxon>
        <taxon>Pseudomonadati</taxon>
        <taxon>Bacteroidota</taxon>
        <taxon>Saprospiria</taxon>
        <taxon>Saprospirales</taxon>
        <taxon>Lewinellaceae</taxon>
        <taxon>Neolewinella</taxon>
    </lineage>
</organism>
<accession>A0A4S4NC45</accession>
<gene>
    <name evidence="1" type="ORF">E4021_16150</name>
</gene>
<dbReference type="EMBL" id="SRSF01000011">
    <property type="protein sequence ID" value="THH35618.1"/>
    <property type="molecule type" value="Genomic_DNA"/>
</dbReference>
<dbReference type="OrthoDB" id="1491618at2"/>
<dbReference type="AlphaFoldDB" id="A0A4S4NC45"/>
<protein>
    <submittedName>
        <fullName evidence="1">Uncharacterized protein</fullName>
    </submittedName>
</protein>
<keyword evidence="2" id="KW-1185">Reference proteome</keyword>